<reference evidence="3 4" key="1">
    <citation type="journal article" date="2016" name="Stand. Genomic Sci.">
        <title>Complete genome sequence and genomic characterization of Microcystis panniformis FACHB 1757 by third-generation sequencing.</title>
        <authorList>
            <person name="Zhang J.Y."/>
            <person name="Guan R."/>
            <person name="Zhang H.J."/>
            <person name="Li H."/>
            <person name="Xiao P."/>
            <person name="Yu G.L."/>
            <person name="Du L."/>
            <person name="Cao D.M."/>
            <person name="Zhu B.C."/>
            <person name="Li R.H."/>
            <person name="Lu Z.H."/>
        </authorList>
    </citation>
    <scope>NUCLEOTIDE SEQUENCE [LARGE SCALE GENOMIC DNA]</scope>
    <source>
        <strain evidence="3 4">FACHB-1757</strain>
    </source>
</reference>
<dbReference type="EMBL" id="CP011339">
    <property type="protein sequence ID" value="AKV70414.1"/>
    <property type="molecule type" value="Genomic_DNA"/>
</dbReference>
<dbReference type="Proteomes" id="UP000068167">
    <property type="component" value="Chromosome"/>
</dbReference>
<feature type="coiled-coil region" evidence="1">
    <location>
        <begin position="48"/>
        <end position="82"/>
    </location>
</feature>
<evidence type="ECO:0000313" key="3">
    <source>
        <dbReference type="EMBL" id="AKV70414.1"/>
    </source>
</evidence>
<dbReference type="SUPFAM" id="SSF57997">
    <property type="entry name" value="Tropomyosin"/>
    <property type="match status" value="1"/>
</dbReference>
<feature type="transmembrane region" description="Helical" evidence="2">
    <location>
        <begin position="101"/>
        <end position="128"/>
    </location>
</feature>
<evidence type="ECO:0008006" key="5">
    <source>
        <dbReference type="Google" id="ProtNLM"/>
    </source>
</evidence>
<keyword evidence="2" id="KW-1133">Transmembrane helix</keyword>
<evidence type="ECO:0000256" key="2">
    <source>
        <dbReference type="SAM" id="Phobius"/>
    </source>
</evidence>
<gene>
    <name evidence="3" type="ORF">VL20_5592</name>
</gene>
<dbReference type="RefSeq" id="WP_052277941.1">
    <property type="nucleotide sequence ID" value="NZ_CP011339.1"/>
</dbReference>
<keyword evidence="2" id="KW-0472">Membrane</keyword>
<keyword evidence="1" id="KW-0175">Coiled coil</keyword>
<dbReference type="PATRIC" id="fig|1638788.3.peg.5637"/>
<evidence type="ECO:0000313" key="4">
    <source>
        <dbReference type="Proteomes" id="UP000068167"/>
    </source>
</evidence>
<dbReference type="Gene3D" id="1.20.5.110">
    <property type="match status" value="1"/>
</dbReference>
<protein>
    <recommendedName>
        <fullName evidence="5">Phosphomannomutase</fullName>
    </recommendedName>
</protein>
<proteinExistence type="predicted"/>
<organism evidence="3 4">
    <name type="scientific">Microcystis panniformis FACHB-1757</name>
    <dbReference type="NCBI Taxonomy" id="1638788"/>
    <lineage>
        <taxon>Bacteria</taxon>
        <taxon>Bacillati</taxon>
        <taxon>Cyanobacteriota</taxon>
        <taxon>Cyanophyceae</taxon>
        <taxon>Oscillatoriophycideae</taxon>
        <taxon>Chroococcales</taxon>
        <taxon>Microcystaceae</taxon>
        <taxon>Microcystis</taxon>
    </lineage>
</organism>
<dbReference type="KEGG" id="mpk:VL20_5592"/>
<name>A0A0K1S8F9_9CHRO</name>
<accession>A0A0K1S8F9</accession>
<dbReference type="AlphaFoldDB" id="A0A0K1S8F9"/>
<keyword evidence="4" id="KW-1185">Reference proteome</keyword>
<dbReference type="Gene3D" id="1.20.5.190">
    <property type="match status" value="1"/>
</dbReference>
<sequence length="130" mass="14552">MKTVADTDLQRLEDLIINGQKAIETRFTAIETRFTAMETRFTAIENSIVEIKADIGEIKADIKEIKQDVKSLEIGQAKLTERVEGMDNRLKIVEGSQKNQIWALITILGGSLITASVGLLIAILRFVFFK</sequence>
<keyword evidence="2" id="KW-0812">Transmembrane</keyword>
<evidence type="ECO:0000256" key="1">
    <source>
        <dbReference type="SAM" id="Coils"/>
    </source>
</evidence>